<name>A0A1W1CRF2_9ZZZZ</name>
<feature type="transmembrane region" description="Helical" evidence="11">
    <location>
        <begin position="148"/>
        <end position="171"/>
    </location>
</feature>
<dbReference type="Pfam" id="PF02518">
    <property type="entry name" value="HATPase_c"/>
    <property type="match status" value="1"/>
</dbReference>
<evidence type="ECO:0000256" key="2">
    <source>
        <dbReference type="ARBA" id="ARBA00004141"/>
    </source>
</evidence>
<sequence>MYLIKEEKRTLIQFLLLYLGSSFILFAVIAYLFYQNESRFFYDKTRSSLEMYAGKLSSKIIYAHMMKKELSLKELVKNSKDRVGFYDKNNSVISSNISSHIDFSKHIYQNKNSMVLVDKSTFGHLGVDSIVLEKEGVESFITALQYKILSSLFLIYLFLAIIGYFLAKLFLKPIQLKRIQLDNFIKDSTHELNTPITALILSVNSPMLNSPKNLERIRLSASRVSAIHKDLTYLMLDNEDSASQVIEELLLNSIVKEELSYLTLLAEKKKIDMSVEYRDEIYFKIDKESFVRLIHNLISNAIKYNTIGGKIDILLKENTIIIKDTGIGIAKEHQKGIYERFYRATNQVGGFGLGLNIVHKVCKTYGIELSLTSTINEGSTFILSF</sequence>
<evidence type="ECO:0000256" key="7">
    <source>
        <dbReference type="ARBA" id="ARBA00022777"/>
    </source>
</evidence>
<evidence type="ECO:0000259" key="12">
    <source>
        <dbReference type="PROSITE" id="PS50109"/>
    </source>
</evidence>
<keyword evidence="5" id="KW-0808">Transferase</keyword>
<evidence type="ECO:0000256" key="10">
    <source>
        <dbReference type="ARBA" id="ARBA00023136"/>
    </source>
</evidence>
<dbReference type="SMART" id="SM00387">
    <property type="entry name" value="HATPase_c"/>
    <property type="match status" value="1"/>
</dbReference>
<proteinExistence type="predicted"/>
<evidence type="ECO:0000256" key="9">
    <source>
        <dbReference type="ARBA" id="ARBA00023012"/>
    </source>
</evidence>
<accession>A0A1W1CRF2</accession>
<comment type="catalytic activity">
    <reaction evidence="1">
        <text>ATP + protein L-histidine = ADP + protein N-phospho-L-histidine.</text>
        <dbReference type="EC" id="2.7.13.3"/>
    </reaction>
</comment>
<reference evidence="13" key="1">
    <citation type="submission" date="2016-10" db="EMBL/GenBank/DDBJ databases">
        <authorList>
            <person name="de Groot N.N."/>
        </authorList>
    </citation>
    <scope>NUCLEOTIDE SEQUENCE</scope>
</reference>
<keyword evidence="4" id="KW-0597">Phosphoprotein</keyword>
<evidence type="ECO:0000256" key="5">
    <source>
        <dbReference type="ARBA" id="ARBA00022679"/>
    </source>
</evidence>
<keyword evidence="6 11" id="KW-0812">Transmembrane</keyword>
<dbReference type="PANTHER" id="PTHR45436">
    <property type="entry name" value="SENSOR HISTIDINE KINASE YKOH"/>
    <property type="match status" value="1"/>
</dbReference>
<keyword evidence="10 11" id="KW-0472">Membrane</keyword>
<keyword evidence="8 11" id="KW-1133">Transmembrane helix</keyword>
<evidence type="ECO:0000256" key="3">
    <source>
        <dbReference type="ARBA" id="ARBA00012438"/>
    </source>
</evidence>
<dbReference type="InterPro" id="IPR050428">
    <property type="entry name" value="TCS_sensor_his_kinase"/>
</dbReference>
<protein>
    <recommendedName>
        <fullName evidence="3">histidine kinase</fullName>
        <ecNumber evidence="3">2.7.13.3</ecNumber>
    </recommendedName>
</protein>
<gene>
    <name evidence="13" type="ORF">MNB_SV-14-523</name>
</gene>
<dbReference type="SUPFAM" id="SSF55874">
    <property type="entry name" value="ATPase domain of HSP90 chaperone/DNA topoisomerase II/histidine kinase"/>
    <property type="match status" value="1"/>
</dbReference>
<evidence type="ECO:0000256" key="4">
    <source>
        <dbReference type="ARBA" id="ARBA00022553"/>
    </source>
</evidence>
<dbReference type="PANTHER" id="PTHR45436:SF15">
    <property type="entry name" value="SENSOR HISTIDINE KINASE CUSS"/>
    <property type="match status" value="1"/>
</dbReference>
<evidence type="ECO:0000256" key="11">
    <source>
        <dbReference type="SAM" id="Phobius"/>
    </source>
</evidence>
<dbReference type="EMBL" id="FPHN01000245">
    <property type="protein sequence ID" value="SFV68295.1"/>
    <property type="molecule type" value="Genomic_DNA"/>
</dbReference>
<evidence type="ECO:0000313" key="13">
    <source>
        <dbReference type="EMBL" id="SFV68295.1"/>
    </source>
</evidence>
<organism evidence="13">
    <name type="scientific">hydrothermal vent metagenome</name>
    <dbReference type="NCBI Taxonomy" id="652676"/>
    <lineage>
        <taxon>unclassified sequences</taxon>
        <taxon>metagenomes</taxon>
        <taxon>ecological metagenomes</taxon>
    </lineage>
</organism>
<dbReference type="GO" id="GO:0005886">
    <property type="term" value="C:plasma membrane"/>
    <property type="evidence" value="ECO:0007669"/>
    <property type="project" value="TreeGrafter"/>
</dbReference>
<dbReference type="CDD" id="cd00075">
    <property type="entry name" value="HATPase"/>
    <property type="match status" value="1"/>
</dbReference>
<dbReference type="PROSITE" id="PS50109">
    <property type="entry name" value="HIS_KIN"/>
    <property type="match status" value="1"/>
</dbReference>
<dbReference type="Gene3D" id="3.30.565.10">
    <property type="entry name" value="Histidine kinase-like ATPase, C-terminal domain"/>
    <property type="match status" value="1"/>
</dbReference>
<keyword evidence="7 13" id="KW-0418">Kinase</keyword>
<dbReference type="InterPro" id="IPR004358">
    <property type="entry name" value="Sig_transdc_His_kin-like_C"/>
</dbReference>
<dbReference type="PRINTS" id="PR00344">
    <property type="entry name" value="BCTRLSENSOR"/>
</dbReference>
<dbReference type="GO" id="GO:0000155">
    <property type="term" value="F:phosphorelay sensor kinase activity"/>
    <property type="evidence" value="ECO:0007669"/>
    <property type="project" value="InterPro"/>
</dbReference>
<dbReference type="CDD" id="cd00082">
    <property type="entry name" value="HisKA"/>
    <property type="match status" value="1"/>
</dbReference>
<feature type="domain" description="Histidine kinase" evidence="12">
    <location>
        <begin position="187"/>
        <end position="385"/>
    </location>
</feature>
<dbReference type="EC" id="2.7.13.3" evidence="3"/>
<dbReference type="InterPro" id="IPR003661">
    <property type="entry name" value="HisK_dim/P_dom"/>
</dbReference>
<comment type="subcellular location">
    <subcellularLocation>
        <location evidence="2">Membrane</location>
        <topology evidence="2">Multi-pass membrane protein</topology>
    </subcellularLocation>
</comment>
<dbReference type="InterPro" id="IPR003594">
    <property type="entry name" value="HATPase_dom"/>
</dbReference>
<evidence type="ECO:0000256" key="6">
    <source>
        <dbReference type="ARBA" id="ARBA00022692"/>
    </source>
</evidence>
<dbReference type="AlphaFoldDB" id="A0A1W1CRF2"/>
<dbReference type="InterPro" id="IPR005467">
    <property type="entry name" value="His_kinase_dom"/>
</dbReference>
<evidence type="ECO:0000256" key="8">
    <source>
        <dbReference type="ARBA" id="ARBA00022989"/>
    </source>
</evidence>
<evidence type="ECO:0000256" key="1">
    <source>
        <dbReference type="ARBA" id="ARBA00000085"/>
    </source>
</evidence>
<dbReference type="InterPro" id="IPR036890">
    <property type="entry name" value="HATPase_C_sf"/>
</dbReference>
<feature type="transmembrane region" description="Helical" evidence="11">
    <location>
        <begin position="12"/>
        <end position="34"/>
    </location>
</feature>
<keyword evidence="9" id="KW-0902">Two-component regulatory system</keyword>